<proteinExistence type="predicted"/>
<protein>
    <submittedName>
        <fullName evidence="1">Uncharacterized protein</fullName>
    </submittedName>
</protein>
<sequence>MIQEGAPSAPTASVRASRLPLPLSPSSRWFIVYMYPAKRSKAMRIHKATKKNHPRFLRACRATGNKLISPLHSRIRLYRPRTTCLWVLCNGDFFGFTEQRSTEDPR</sequence>
<geneLocation type="mitochondrion" evidence="1"/>
<dbReference type="EMBL" id="JF973315">
    <property type="protein sequence ID" value="AEH99737.1"/>
    <property type="molecule type" value="Genomic_DNA"/>
</dbReference>
<organism evidence="1">
    <name type="scientific">Treubia lacunosa</name>
    <dbReference type="NCBI Taxonomy" id="93845"/>
    <lineage>
        <taxon>Eukaryota</taxon>
        <taxon>Viridiplantae</taxon>
        <taxon>Streptophyta</taxon>
        <taxon>Embryophyta</taxon>
        <taxon>Marchantiophyta</taxon>
        <taxon>Haplomitriopsida</taxon>
        <taxon>Treubiidae</taxon>
        <taxon>Treubiales</taxon>
        <taxon>Treubiaceae</taxon>
        <taxon>Treubia</taxon>
    </lineage>
</organism>
<dbReference type="GeneID" id="11272026"/>
<dbReference type="AlphaFoldDB" id="G4Y9U1"/>
<keyword evidence="1" id="KW-0496">Mitochondrion</keyword>
<reference evidence="1" key="1">
    <citation type="journal article" date="2011" name="PLoS ONE">
        <title>The Mitochondrial Genomes of the Early Land Plants Treubia lacunosa and Anomodon rugelii: Dynamic and Conservative Evolution.</title>
        <authorList>
            <person name="Liu Y."/>
            <person name="Xue J.Y."/>
            <person name="Wang B."/>
            <person name="Li L."/>
            <person name="Qiu Y.L."/>
        </authorList>
    </citation>
    <scope>NUCLEOTIDE SEQUENCE</scope>
</reference>
<dbReference type="RefSeq" id="YP_004927690.1">
    <property type="nucleotide sequence ID" value="NC_016122.1"/>
</dbReference>
<name>G4Y9U1_9MARC</name>
<evidence type="ECO:0000313" key="1">
    <source>
        <dbReference type="EMBL" id="AEH99737.1"/>
    </source>
</evidence>
<gene>
    <name evidence="1" type="primary">ORF106</name>
    <name evidence="1" type="ORF">TrlaMp42</name>
</gene>
<accession>G4Y9U1</accession>